<name>A0ABU5XH42_9MYCO</name>
<accession>A0ABU5XH42</accession>
<evidence type="ECO:0000313" key="2">
    <source>
        <dbReference type="EMBL" id="MEB3021478.1"/>
    </source>
</evidence>
<protein>
    <submittedName>
        <fullName evidence="2">Z1 domain-containing protein</fullName>
    </submittedName>
</protein>
<reference evidence="2 3" key="1">
    <citation type="submission" date="2023-12" db="EMBL/GenBank/DDBJ databases">
        <title>Description of new species of Mycobacterium terrae complex isolated from sewage at the Sao Paulo Zoological Park Foundation in Brazil.</title>
        <authorList>
            <person name="Romagnoli C.L."/>
            <person name="Conceicao E.C."/>
            <person name="Machado E."/>
            <person name="Barreto L.B.P.F."/>
            <person name="Sharma A."/>
            <person name="Silva N.M."/>
            <person name="Marques L.E."/>
            <person name="Juliana M.A."/>
            <person name="Lourenco M.C.S."/>
            <person name="Digiampietri L.A."/>
            <person name="Suffys P.N."/>
            <person name="Viana-Niero C."/>
        </authorList>
    </citation>
    <scope>NUCLEOTIDE SEQUENCE [LARGE SCALE GENOMIC DNA]</scope>
    <source>
        <strain evidence="2 3">MYC098</strain>
    </source>
</reference>
<dbReference type="SUPFAM" id="SSF52540">
    <property type="entry name" value="P-loop containing nucleoside triphosphate hydrolases"/>
    <property type="match status" value="1"/>
</dbReference>
<organism evidence="2 3">
    <name type="scientific">[Mycobacterium] crassicus</name>
    <dbReference type="NCBI Taxonomy" id="2872309"/>
    <lineage>
        <taxon>Bacteria</taxon>
        <taxon>Bacillati</taxon>
        <taxon>Actinomycetota</taxon>
        <taxon>Actinomycetes</taxon>
        <taxon>Mycobacteriales</taxon>
        <taxon>Mycobacteriaceae</taxon>
        <taxon>Mycolicibacter</taxon>
    </lineage>
</organism>
<sequence length="881" mass="98332">MPDIDAFRDVFFDYARSHGVSAAQARFTGMCGEECAATLASEFNEKLTKVFETRPAAIRPAGREPWYPGPGPDDACWNSLRSYYRNDGRPEPQIENVDSASNVVIAHTDRPNQSEFKGRGLVVGYVQSGKTTNFTAVAAKAADLGYSLVIVLSGIHNSLRKQTQSRLSSELTDLNTEKWLPLTDEHADFQKPPFKAEAALQPNGSTGLMVVKKNPAVLRRIKKWLGTDSMREKLNHLNVLVIDDEADQASVGTKAINPLIREILALMPRNTFIGYTATPFANVFIDPISSEDLYPRDFILNLPEPKGYFGPAMIFGRPDAENDSPEALGQDMIRLIDTSHLANLRPSSKKAIETFFPVVEDELKAAVNWFFLATAARRARGQEQHGSMLVHTFINTRVHDRFRAPLEDYRRELLSRIDATDKATIDELRLQWNNESARVPAENFGRTTLDFDNVFAHMPDVVRSTRIVLDNSQSKDRLDYGHDEPQYVIAVGANTLSRGLTLEGLISSIFVRTARAYDTLLQMGRWFGFRNGYEELPRIWVTAELEQEFRHLAQVEAEMRRDIDLYQEQNRTPMDVSVRILSHPSLAITAKMGAAETASIAFTGRTLTTRYFRAGDSDWLRKNLEATRKLANAAVDHGKFLPKSNKLNGTVVYDDVPAQYILQFLNTYQVHEDQPNMDPRLLQKFIRDSLATDSSYLSQWTIVFVAGSGETVHLDKVGPIKSSVRSAEENDPDRTRIHTLTNPTDFGLGLGLTRQELREKSGGNPSDPRMLTLRNADHASAKKGILLVIPIDPVSEPKPVANGGAPRKMERYPFNASEGIPAIGIGLGFPEPESDGGFLTGRYKTESYVAVRLPGDEWDTEAEAIEAEEVAALLDNDSEDE</sequence>
<proteinExistence type="predicted"/>
<evidence type="ECO:0000259" key="1">
    <source>
        <dbReference type="Pfam" id="PF10593"/>
    </source>
</evidence>
<keyword evidence="3" id="KW-1185">Reference proteome</keyword>
<feature type="domain" description="Putative endonuclease Z1" evidence="1">
    <location>
        <begin position="362"/>
        <end position="585"/>
    </location>
</feature>
<dbReference type="RefSeq" id="WP_225406158.1">
    <property type="nucleotide sequence ID" value="NZ_JAYJJR010000005.1"/>
</dbReference>
<dbReference type="InterPro" id="IPR027417">
    <property type="entry name" value="P-loop_NTPase"/>
</dbReference>
<evidence type="ECO:0000313" key="3">
    <source>
        <dbReference type="Proteomes" id="UP001299596"/>
    </source>
</evidence>
<comment type="caution">
    <text evidence="2">The sequence shown here is derived from an EMBL/GenBank/DDBJ whole genome shotgun (WGS) entry which is preliminary data.</text>
</comment>
<dbReference type="InterPro" id="IPR018310">
    <property type="entry name" value="Put_endonuclease_Z1-dom"/>
</dbReference>
<dbReference type="EMBL" id="JAYJJR010000005">
    <property type="protein sequence ID" value="MEB3021478.1"/>
    <property type="molecule type" value="Genomic_DNA"/>
</dbReference>
<dbReference type="Gene3D" id="3.40.50.300">
    <property type="entry name" value="P-loop containing nucleotide triphosphate hydrolases"/>
    <property type="match status" value="1"/>
</dbReference>
<dbReference type="Pfam" id="PF10593">
    <property type="entry name" value="Z1"/>
    <property type="match status" value="1"/>
</dbReference>
<gene>
    <name evidence="2" type="ORF">K6T79_10510</name>
</gene>
<dbReference type="Proteomes" id="UP001299596">
    <property type="component" value="Unassembled WGS sequence"/>
</dbReference>